<comment type="caution">
    <text evidence="2">The sequence shown here is derived from an EMBL/GenBank/DDBJ whole genome shotgun (WGS) entry which is preliminary data.</text>
</comment>
<dbReference type="NCBIfam" id="TIGR02623">
    <property type="entry name" value="G1P_cyt_trans"/>
    <property type="match status" value="1"/>
</dbReference>
<dbReference type="GO" id="GO:0047343">
    <property type="term" value="F:glucose-1-phosphate cytidylyltransferase activity"/>
    <property type="evidence" value="ECO:0007669"/>
    <property type="project" value="InterPro"/>
</dbReference>
<evidence type="ECO:0000313" key="3">
    <source>
        <dbReference type="Proteomes" id="UP000177996"/>
    </source>
</evidence>
<dbReference type="PANTHER" id="PTHR47183:SF2">
    <property type="entry name" value="GLUCOSE-1-PHOSPHATE CYTIDYLYLTRANSFERASE-RELATED"/>
    <property type="match status" value="1"/>
</dbReference>
<dbReference type="CDD" id="cd02524">
    <property type="entry name" value="G1P_cytidylyltransferase"/>
    <property type="match status" value="1"/>
</dbReference>
<dbReference type="InterPro" id="IPR013446">
    <property type="entry name" value="G1P_cyt_trans-like"/>
</dbReference>
<accession>A0A1G2D5H3</accession>
<dbReference type="Gene3D" id="3.90.550.10">
    <property type="entry name" value="Spore Coat Polysaccharide Biosynthesis Protein SpsA, Chain A"/>
    <property type="match status" value="1"/>
</dbReference>
<reference evidence="2 3" key="1">
    <citation type="journal article" date="2016" name="Nat. Commun.">
        <title>Thousands of microbial genomes shed light on interconnected biogeochemical processes in an aquifer system.</title>
        <authorList>
            <person name="Anantharaman K."/>
            <person name="Brown C.T."/>
            <person name="Hug L.A."/>
            <person name="Sharon I."/>
            <person name="Castelle C.J."/>
            <person name="Probst A.J."/>
            <person name="Thomas B.C."/>
            <person name="Singh A."/>
            <person name="Wilkins M.J."/>
            <person name="Karaoz U."/>
            <person name="Brodie E.L."/>
            <person name="Williams K.H."/>
            <person name="Hubbard S.S."/>
            <person name="Banfield J.F."/>
        </authorList>
    </citation>
    <scope>NUCLEOTIDE SEQUENCE [LARGE SCALE GENOMIC DNA]</scope>
</reference>
<dbReference type="SUPFAM" id="SSF53448">
    <property type="entry name" value="Nucleotide-diphospho-sugar transferases"/>
    <property type="match status" value="1"/>
</dbReference>
<dbReference type="Proteomes" id="UP000177996">
    <property type="component" value="Unassembled WGS sequence"/>
</dbReference>
<dbReference type="EMBL" id="MHLL01000026">
    <property type="protein sequence ID" value="OGZ08797.1"/>
    <property type="molecule type" value="Genomic_DNA"/>
</dbReference>
<dbReference type="InterPro" id="IPR046981">
    <property type="entry name" value="G1P_cyt_trans"/>
</dbReference>
<feature type="domain" description="Nucleotidyl transferase" evidence="1">
    <location>
        <begin position="4"/>
        <end position="232"/>
    </location>
</feature>
<dbReference type="InterPro" id="IPR029044">
    <property type="entry name" value="Nucleotide-diphossugar_trans"/>
</dbReference>
<dbReference type="STRING" id="1798661.A3D65_03160"/>
<gene>
    <name evidence="2" type="ORF">A3D65_03160</name>
</gene>
<dbReference type="PANTHER" id="PTHR47183">
    <property type="entry name" value="GLUCOSE-1-PHOSPHATE CYTIDYLYLTRANSFERASE-RELATED"/>
    <property type="match status" value="1"/>
</dbReference>
<keyword evidence="2" id="KW-0548">Nucleotidyltransferase</keyword>
<dbReference type="AlphaFoldDB" id="A0A1G2D5H3"/>
<name>A0A1G2D5H3_9BACT</name>
<protein>
    <submittedName>
        <fullName evidence="2">Glucose-1-phosphate cytidylyltransferase</fullName>
    </submittedName>
</protein>
<organism evidence="2 3">
    <name type="scientific">Candidatus Lloydbacteria bacterium RIFCSPHIGHO2_02_FULL_50_13</name>
    <dbReference type="NCBI Taxonomy" id="1798661"/>
    <lineage>
        <taxon>Bacteria</taxon>
        <taxon>Candidatus Lloydiibacteriota</taxon>
    </lineage>
</organism>
<evidence type="ECO:0000313" key="2">
    <source>
        <dbReference type="EMBL" id="OGZ08797.1"/>
    </source>
</evidence>
<proteinExistence type="predicted"/>
<dbReference type="Pfam" id="PF00483">
    <property type="entry name" value="NTP_transferase"/>
    <property type="match status" value="1"/>
</dbReference>
<dbReference type="InterPro" id="IPR005835">
    <property type="entry name" value="NTP_transferase_dom"/>
</dbReference>
<dbReference type="GO" id="GO:0009243">
    <property type="term" value="P:O antigen biosynthetic process"/>
    <property type="evidence" value="ECO:0007669"/>
    <property type="project" value="InterPro"/>
</dbReference>
<evidence type="ECO:0000259" key="1">
    <source>
        <dbReference type="Pfam" id="PF00483"/>
    </source>
</evidence>
<sequence length="257" mass="29782">MPVVIFCGGKGTRLKEETEIIPKPLVRIGERPILWHIMKIYNSFGYSHFILPTGYKGEKIKEYFFNYPMHHGDFTIDFTKEERDLTMHTPAEERWRVTIAGTGLEAQTGARLKRIAPYITSEIFLLTYGDGVANVNIDDLVAFHLAHDKMVTVTGVRPPSRFGQIRVHDSGIHFMEKPQLQDTYISGGFFVCNRAVFDRLSDKEELNFEQHLLPQLAKESQLAVYCHDGYWQCMDTLRDMEFLNEEWNRGTAAWKSW</sequence>
<keyword evidence="2" id="KW-0808">Transferase</keyword>